<keyword evidence="5" id="KW-0479">Metal-binding</keyword>
<evidence type="ECO:0000256" key="5">
    <source>
        <dbReference type="ARBA" id="ARBA00022723"/>
    </source>
</evidence>
<gene>
    <name evidence="9" type="primary">106085936</name>
</gene>
<evidence type="ECO:0000256" key="2">
    <source>
        <dbReference type="ARBA" id="ARBA00004123"/>
    </source>
</evidence>
<sequence length="388" mass="44974">MDLEILEHFQNDLHDIKVFEDFLKVNSLNRHVNCSKRFVNLGVIRAKRGFKNRKRRRLNPLVDLTEEEFQHSYRFSKDSIRRLLEMVKDDLEIEQQQCSGMAKRDSQVPVEKQIMAAVRYWGRTEHPEITAQVHGITVGTLMKISKRVAEALSYKASRYIRMPCLLAEKEKVTKGFYDLAHMPQVIGAVTHLNIRCKRQGAANQEQKPDDILYIQIVSDANFKIRDLDCHTVKSASSIKSPADIFAQSRIKERFEQNEFRGRLLLGDSVLKCSSYLFTPITYAVTLAEQAFNSSLRLTYEPARRCLNLWQQRFGILNCEFTGSHTTVRHIIVALVLLHNMAIEWEDTALVKKADEDETSMHSSHERVKCADERSRAEFIKNHFNNFIS</sequence>
<dbReference type="AlphaFoldDB" id="A0A1I8PW53"/>
<dbReference type="VEuPathDB" id="VectorBase:SCAU011664"/>
<dbReference type="PANTHER" id="PTHR22930">
    <property type="match status" value="1"/>
</dbReference>
<comment type="cofactor">
    <cofactor evidence="1">
        <name>a divalent metal cation</name>
        <dbReference type="ChEBI" id="CHEBI:60240"/>
    </cofactor>
</comment>
<evidence type="ECO:0000313" key="9">
    <source>
        <dbReference type="EnsemblMetazoa" id="SCAU011664-PA"/>
    </source>
</evidence>
<evidence type="ECO:0000313" key="10">
    <source>
        <dbReference type="Proteomes" id="UP000095300"/>
    </source>
</evidence>
<dbReference type="GO" id="GO:0046872">
    <property type="term" value="F:metal ion binding"/>
    <property type="evidence" value="ECO:0007669"/>
    <property type="project" value="UniProtKB-KW"/>
</dbReference>
<dbReference type="PANTHER" id="PTHR22930:SF289">
    <property type="entry name" value="DDE TNP4 DOMAIN-CONTAINING PROTEIN-RELATED"/>
    <property type="match status" value="1"/>
</dbReference>
<keyword evidence="7" id="KW-0539">Nucleus</keyword>
<evidence type="ECO:0000256" key="6">
    <source>
        <dbReference type="ARBA" id="ARBA00022801"/>
    </source>
</evidence>
<proteinExistence type="inferred from homology"/>
<dbReference type="GO" id="GO:0005634">
    <property type="term" value="C:nucleus"/>
    <property type="evidence" value="ECO:0007669"/>
    <property type="project" value="UniProtKB-SubCell"/>
</dbReference>
<dbReference type="Proteomes" id="UP000095300">
    <property type="component" value="Unassembled WGS sequence"/>
</dbReference>
<dbReference type="Pfam" id="PF13359">
    <property type="entry name" value="DDE_Tnp_4"/>
    <property type="match status" value="1"/>
</dbReference>
<evidence type="ECO:0000256" key="7">
    <source>
        <dbReference type="ARBA" id="ARBA00023242"/>
    </source>
</evidence>
<comment type="subcellular location">
    <subcellularLocation>
        <location evidence="2">Nucleus</location>
    </subcellularLocation>
</comment>
<reference evidence="9" key="1">
    <citation type="submission" date="2020-05" db="UniProtKB">
        <authorList>
            <consortium name="EnsemblMetazoa"/>
        </authorList>
    </citation>
    <scope>IDENTIFICATION</scope>
    <source>
        <strain evidence="9">USDA</strain>
    </source>
</reference>
<protein>
    <recommendedName>
        <fullName evidence="8">DDE Tnp4 domain-containing protein</fullName>
    </recommendedName>
</protein>
<dbReference type="OrthoDB" id="2430314at2759"/>
<dbReference type="EnsemblMetazoa" id="SCAU011664-RA">
    <property type="protein sequence ID" value="SCAU011664-PA"/>
    <property type="gene ID" value="SCAU011664"/>
</dbReference>
<dbReference type="GO" id="GO:0004518">
    <property type="term" value="F:nuclease activity"/>
    <property type="evidence" value="ECO:0007669"/>
    <property type="project" value="UniProtKB-KW"/>
</dbReference>
<evidence type="ECO:0000259" key="8">
    <source>
        <dbReference type="Pfam" id="PF13359"/>
    </source>
</evidence>
<organism evidence="9 10">
    <name type="scientific">Stomoxys calcitrans</name>
    <name type="common">Stable fly</name>
    <name type="synonym">Conops calcitrans</name>
    <dbReference type="NCBI Taxonomy" id="35570"/>
    <lineage>
        <taxon>Eukaryota</taxon>
        <taxon>Metazoa</taxon>
        <taxon>Ecdysozoa</taxon>
        <taxon>Arthropoda</taxon>
        <taxon>Hexapoda</taxon>
        <taxon>Insecta</taxon>
        <taxon>Pterygota</taxon>
        <taxon>Neoptera</taxon>
        <taxon>Endopterygota</taxon>
        <taxon>Diptera</taxon>
        <taxon>Brachycera</taxon>
        <taxon>Muscomorpha</taxon>
        <taxon>Muscoidea</taxon>
        <taxon>Muscidae</taxon>
        <taxon>Stomoxys</taxon>
    </lineage>
</organism>
<dbReference type="GO" id="GO:0016787">
    <property type="term" value="F:hydrolase activity"/>
    <property type="evidence" value="ECO:0007669"/>
    <property type="project" value="UniProtKB-KW"/>
</dbReference>
<dbReference type="KEGG" id="scac:106085936"/>
<name>A0A1I8PW53_STOCA</name>
<feature type="domain" description="DDE Tnp4" evidence="8">
    <location>
        <begin position="205"/>
        <end position="339"/>
    </location>
</feature>
<dbReference type="InterPro" id="IPR045249">
    <property type="entry name" value="HARBI1-like"/>
</dbReference>
<evidence type="ECO:0000256" key="4">
    <source>
        <dbReference type="ARBA" id="ARBA00022722"/>
    </source>
</evidence>
<dbReference type="STRING" id="35570.A0A1I8PW53"/>
<keyword evidence="10" id="KW-1185">Reference proteome</keyword>
<accession>A0A1I8PW53</accession>
<evidence type="ECO:0000256" key="1">
    <source>
        <dbReference type="ARBA" id="ARBA00001968"/>
    </source>
</evidence>
<keyword evidence="6" id="KW-0378">Hydrolase</keyword>
<keyword evidence="4" id="KW-0540">Nuclease</keyword>
<evidence type="ECO:0000256" key="3">
    <source>
        <dbReference type="ARBA" id="ARBA00006958"/>
    </source>
</evidence>
<dbReference type="InterPro" id="IPR027806">
    <property type="entry name" value="HARBI1_dom"/>
</dbReference>
<comment type="similarity">
    <text evidence="3">Belongs to the HARBI1 family.</text>
</comment>